<evidence type="ECO:0000256" key="5">
    <source>
        <dbReference type="ARBA" id="ARBA00022801"/>
    </source>
</evidence>
<feature type="compositionally biased region" description="Basic and acidic residues" evidence="7">
    <location>
        <begin position="646"/>
        <end position="661"/>
    </location>
</feature>
<dbReference type="PANTHER" id="PTHR37984">
    <property type="entry name" value="PROTEIN CBG26694"/>
    <property type="match status" value="1"/>
</dbReference>
<feature type="region of interest" description="Disordered" evidence="7">
    <location>
        <begin position="591"/>
        <end position="735"/>
    </location>
</feature>
<dbReference type="PROSITE" id="PS50878">
    <property type="entry name" value="RT_POL"/>
    <property type="match status" value="1"/>
</dbReference>
<dbReference type="InterPro" id="IPR050951">
    <property type="entry name" value="Retrovirus_Pol_polyprotein"/>
</dbReference>
<evidence type="ECO:0000256" key="3">
    <source>
        <dbReference type="ARBA" id="ARBA00022722"/>
    </source>
</evidence>
<dbReference type="GO" id="GO:0016787">
    <property type="term" value="F:hydrolase activity"/>
    <property type="evidence" value="ECO:0007669"/>
    <property type="project" value="UniProtKB-KW"/>
</dbReference>
<evidence type="ECO:0000313" key="9">
    <source>
        <dbReference type="EMBL" id="GBG90559.1"/>
    </source>
</evidence>
<dbReference type="Gramene" id="GBG90559">
    <property type="protein sequence ID" value="GBG90559"/>
    <property type="gene ID" value="CBR_g50902"/>
</dbReference>
<feature type="domain" description="Reverse transcriptase" evidence="8">
    <location>
        <begin position="47"/>
        <end position="236"/>
    </location>
</feature>
<dbReference type="InterPro" id="IPR041373">
    <property type="entry name" value="RT_RNaseH"/>
</dbReference>
<dbReference type="EMBL" id="BFEA01000821">
    <property type="protein sequence ID" value="GBG90559.1"/>
    <property type="molecule type" value="Genomic_DNA"/>
</dbReference>
<evidence type="ECO:0000256" key="2">
    <source>
        <dbReference type="ARBA" id="ARBA00022695"/>
    </source>
</evidence>
<feature type="compositionally biased region" description="Low complexity" evidence="7">
    <location>
        <begin position="703"/>
        <end position="719"/>
    </location>
</feature>
<reference evidence="9 10" key="1">
    <citation type="journal article" date="2018" name="Cell">
        <title>The Chara Genome: Secondary Complexity and Implications for Plant Terrestrialization.</title>
        <authorList>
            <person name="Nishiyama T."/>
            <person name="Sakayama H."/>
            <person name="Vries J.D."/>
            <person name="Buschmann H."/>
            <person name="Saint-Marcoux D."/>
            <person name="Ullrich K.K."/>
            <person name="Haas F.B."/>
            <person name="Vanderstraeten L."/>
            <person name="Becker D."/>
            <person name="Lang D."/>
            <person name="Vosolsobe S."/>
            <person name="Rombauts S."/>
            <person name="Wilhelmsson P.K.I."/>
            <person name="Janitza P."/>
            <person name="Kern R."/>
            <person name="Heyl A."/>
            <person name="Rumpler F."/>
            <person name="Villalobos L.I.A.C."/>
            <person name="Clay J.M."/>
            <person name="Skokan R."/>
            <person name="Toyoda A."/>
            <person name="Suzuki Y."/>
            <person name="Kagoshima H."/>
            <person name="Schijlen E."/>
            <person name="Tajeshwar N."/>
            <person name="Catarino B."/>
            <person name="Hetherington A.J."/>
            <person name="Saltykova A."/>
            <person name="Bonnot C."/>
            <person name="Breuninger H."/>
            <person name="Symeonidi A."/>
            <person name="Radhakrishnan G.V."/>
            <person name="Van Nieuwerburgh F."/>
            <person name="Deforce D."/>
            <person name="Chang C."/>
            <person name="Karol K.G."/>
            <person name="Hedrich R."/>
            <person name="Ulvskov P."/>
            <person name="Glockner G."/>
            <person name="Delwiche C.F."/>
            <person name="Petrasek J."/>
            <person name="Van de Peer Y."/>
            <person name="Friml J."/>
            <person name="Beilby M."/>
            <person name="Dolan L."/>
            <person name="Kohara Y."/>
            <person name="Sugano S."/>
            <person name="Fujiyama A."/>
            <person name="Delaux P.-M."/>
            <person name="Quint M."/>
            <person name="TheiBen G."/>
            <person name="Hagemann M."/>
            <person name="Harholt J."/>
            <person name="Dunand C."/>
            <person name="Zachgo S."/>
            <person name="Langdale J."/>
            <person name="Maumus F."/>
            <person name="Straeten D.V.D."/>
            <person name="Gould S.B."/>
            <person name="Rensing S.A."/>
        </authorList>
    </citation>
    <scope>NUCLEOTIDE SEQUENCE [LARGE SCALE GENOMIC DNA]</scope>
    <source>
        <strain evidence="9 10">S276</strain>
    </source>
</reference>
<keyword evidence="5" id="KW-0378">Hydrolase</keyword>
<gene>
    <name evidence="9" type="ORF">CBR_g50902</name>
</gene>
<feature type="compositionally biased region" description="Basic and acidic residues" evidence="7">
    <location>
        <begin position="675"/>
        <end position="686"/>
    </location>
</feature>
<dbReference type="Proteomes" id="UP000265515">
    <property type="component" value="Unassembled WGS sequence"/>
</dbReference>
<dbReference type="AlphaFoldDB" id="A0A388M7W6"/>
<dbReference type="PANTHER" id="PTHR37984:SF5">
    <property type="entry name" value="PROTEIN NYNRIN-LIKE"/>
    <property type="match status" value="1"/>
</dbReference>
<dbReference type="Gene3D" id="3.10.10.10">
    <property type="entry name" value="HIV Type 1 Reverse Transcriptase, subunit A, domain 1"/>
    <property type="match status" value="1"/>
</dbReference>
<dbReference type="Gene3D" id="3.30.70.270">
    <property type="match status" value="2"/>
</dbReference>
<feature type="compositionally biased region" description="Acidic residues" evidence="7">
    <location>
        <begin position="591"/>
        <end position="604"/>
    </location>
</feature>
<dbReference type="GO" id="GO:0003964">
    <property type="term" value="F:RNA-directed DNA polymerase activity"/>
    <property type="evidence" value="ECO:0007669"/>
    <property type="project" value="UniProtKB-KW"/>
</dbReference>
<proteinExistence type="predicted"/>
<accession>A0A388M7W6</accession>
<evidence type="ECO:0000259" key="8">
    <source>
        <dbReference type="PROSITE" id="PS50878"/>
    </source>
</evidence>
<evidence type="ECO:0000256" key="7">
    <source>
        <dbReference type="SAM" id="MobiDB-lite"/>
    </source>
</evidence>
<evidence type="ECO:0000256" key="1">
    <source>
        <dbReference type="ARBA" id="ARBA00022679"/>
    </source>
</evidence>
<dbReference type="GO" id="GO:0004519">
    <property type="term" value="F:endonuclease activity"/>
    <property type="evidence" value="ECO:0007669"/>
    <property type="project" value="UniProtKB-KW"/>
</dbReference>
<dbReference type="SUPFAM" id="SSF56672">
    <property type="entry name" value="DNA/RNA polymerases"/>
    <property type="match status" value="1"/>
</dbReference>
<keyword evidence="6" id="KW-0695">RNA-directed DNA polymerase</keyword>
<dbReference type="OrthoDB" id="9113925at2759"/>
<dbReference type="InterPro" id="IPR000477">
    <property type="entry name" value="RT_dom"/>
</dbReference>
<organism evidence="9 10">
    <name type="scientific">Chara braunii</name>
    <name type="common">Braun's stonewort</name>
    <dbReference type="NCBI Taxonomy" id="69332"/>
    <lineage>
        <taxon>Eukaryota</taxon>
        <taxon>Viridiplantae</taxon>
        <taxon>Streptophyta</taxon>
        <taxon>Charophyceae</taxon>
        <taxon>Charales</taxon>
        <taxon>Characeae</taxon>
        <taxon>Chara</taxon>
    </lineage>
</organism>
<dbReference type="CDD" id="cd01647">
    <property type="entry name" value="RT_LTR"/>
    <property type="match status" value="1"/>
</dbReference>
<dbReference type="InterPro" id="IPR043502">
    <property type="entry name" value="DNA/RNA_pol_sf"/>
</dbReference>
<keyword evidence="10" id="KW-1185">Reference proteome</keyword>
<protein>
    <recommendedName>
        <fullName evidence="8">Reverse transcriptase domain-containing protein</fullName>
    </recommendedName>
</protein>
<keyword evidence="3" id="KW-0540">Nuclease</keyword>
<keyword evidence="4" id="KW-0255">Endonuclease</keyword>
<sequence length="735" mass="83176">MHDNDNGLTNVIEHVILTGDHPLISCAPYRYSPAQRATAFQRIKEFEANGWIEPAIGPWSFPVVIVPKKAGGIRICIDYRKLNDITIKDVYPLPRIDELLDAIGSARFFSKFDVRHGFHHLRVREEDRPKTAFVLFEGTWQWVRCPMGICNAPATFQRAMNMAFQNFVQKTRLAQSIINYCVIVYMDDILVYSSSYEGHVQHIEWALHALRDAGFKVALEKCQFFLTTISFLGHVVTDKGLEPEPQKVAGVRDAPVPTTITQVRAFLGLASYYRRFIKGFAAIERPLTNLMRKDQPLIWTPECDQALPKLKAALISAPVLIRPDLEKPFVLITDWQPEAISAILPQVGPSGLESVVEYASKSVLACKRNYDAPTGECYAALWGISHFRAYLYGRKFTLVTDHEPLLALRKSKDYSGMIGQWATVLQSMDFDIRHRKHERHGNTDGLTRLHRPEKVPKNEEVMWTGTSDHPAWIENLELLSIQAWKTNVEEDLLGFLFGSVRPGRCHLIALELIAPIVQLADDLSPDIYFQSDNSPAPYIFERSLDPYLQWTSCLEEPRDEDTLPSRQEYLKPYEIIPLAFYPRAEEVVIDDDEEEEEDDEETSEEGSYSEHSEGELSEEEEEGTGSEWEALSEEAIRTGTGAEDPEVARKREEIVAEKRQLEFATEANLRLGNDQTRDPEPLKPEDGDPAAATSSTARRRQSRSPSSSSLTRPPVRPRTNAGDRPSSSDAVPPTP</sequence>
<dbReference type="FunFam" id="3.30.70.270:FF:000020">
    <property type="entry name" value="Transposon Tf2-6 polyprotein-like Protein"/>
    <property type="match status" value="1"/>
</dbReference>
<evidence type="ECO:0000256" key="4">
    <source>
        <dbReference type="ARBA" id="ARBA00022759"/>
    </source>
</evidence>
<dbReference type="Pfam" id="PF17917">
    <property type="entry name" value="RT_RNaseH"/>
    <property type="match status" value="1"/>
</dbReference>
<evidence type="ECO:0000256" key="6">
    <source>
        <dbReference type="ARBA" id="ARBA00022918"/>
    </source>
</evidence>
<keyword evidence="1" id="KW-0808">Transferase</keyword>
<name>A0A388M7W6_CHABU</name>
<keyword evidence="2" id="KW-0548">Nucleotidyltransferase</keyword>
<dbReference type="Pfam" id="PF00078">
    <property type="entry name" value="RVT_1"/>
    <property type="match status" value="1"/>
</dbReference>
<dbReference type="CDD" id="cd09274">
    <property type="entry name" value="RNase_HI_RT_Ty3"/>
    <property type="match status" value="1"/>
</dbReference>
<comment type="caution">
    <text evidence="9">The sequence shown here is derived from an EMBL/GenBank/DDBJ whole genome shotgun (WGS) entry which is preliminary data.</text>
</comment>
<evidence type="ECO:0000313" key="10">
    <source>
        <dbReference type="Proteomes" id="UP000265515"/>
    </source>
</evidence>
<dbReference type="InterPro" id="IPR043128">
    <property type="entry name" value="Rev_trsase/Diguanyl_cyclase"/>
</dbReference>
<feature type="compositionally biased region" description="Acidic residues" evidence="7">
    <location>
        <begin position="615"/>
        <end position="624"/>
    </location>
</feature>